<comment type="caution">
    <text evidence="1">The sequence shown here is derived from an EMBL/GenBank/DDBJ whole genome shotgun (WGS) entry which is preliminary data.</text>
</comment>
<protein>
    <submittedName>
        <fullName evidence="1">Uncharacterized protein</fullName>
    </submittedName>
</protein>
<gene>
    <name evidence="1" type="ORF">H2198_000341</name>
</gene>
<organism evidence="1 2">
    <name type="scientific">Neophaeococcomyces mojaviensis</name>
    <dbReference type="NCBI Taxonomy" id="3383035"/>
    <lineage>
        <taxon>Eukaryota</taxon>
        <taxon>Fungi</taxon>
        <taxon>Dikarya</taxon>
        <taxon>Ascomycota</taxon>
        <taxon>Pezizomycotina</taxon>
        <taxon>Eurotiomycetes</taxon>
        <taxon>Chaetothyriomycetidae</taxon>
        <taxon>Chaetothyriales</taxon>
        <taxon>Chaetothyriales incertae sedis</taxon>
        <taxon>Neophaeococcomyces</taxon>
    </lineage>
</organism>
<accession>A0ACC3AKF8</accession>
<evidence type="ECO:0000313" key="1">
    <source>
        <dbReference type="EMBL" id="KAJ9664412.1"/>
    </source>
</evidence>
<evidence type="ECO:0000313" key="2">
    <source>
        <dbReference type="Proteomes" id="UP001172386"/>
    </source>
</evidence>
<reference evidence="1" key="1">
    <citation type="submission" date="2022-10" db="EMBL/GenBank/DDBJ databases">
        <title>Culturing micro-colonial fungi from biological soil crusts in the Mojave desert and describing Neophaeococcomyces mojavensis, and introducing the new genera and species Taxawa tesnikishii.</title>
        <authorList>
            <person name="Kurbessoian T."/>
            <person name="Stajich J.E."/>
        </authorList>
    </citation>
    <scope>NUCLEOTIDE SEQUENCE</scope>
    <source>
        <strain evidence="1">JES_112</strain>
    </source>
</reference>
<sequence length="438" mass="49955">MDYLKIYIITFNCGRKQIEPEVFANYLFDGWEDPSSSDSLPDLIVFKLQEIAPLGYAFLGNNFVKPYFHCFRQALKTAVKKHTDKHQVEHVDYFNVIARNSGLTGMMVFTKDDLSNRIQTLNIAEVGVGVSEMGNKGAIGMRIGWQLPNSRELVHLTFVSAHLAPFEAEMERRDQDYRDIVKGLVFTNEDAREWREVNHRDENVPLLQDDSTELDMSTDPMRGMYTDNSYLFFGGDLNYRTALTGPARDDSNHYPQPRKDTKDALHYAHLLEKDQLTQQLQQSKTLHGLTEQKIDFPPTYKYKTIDEKPVICDDETSEWQWSEHRWPSWCDRILFSSTSSLKVKAGKYAALPIFRTSDHRPVALSAAVPLQKVSASDFASLAPVHIDRQFKPRRDAARRKELAVGLVAYLGWTWEGNALVLGTIVALLGAVWVSQSVS</sequence>
<dbReference type="EMBL" id="JAPDRQ010000003">
    <property type="protein sequence ID" value="KAJ9664412.1"/>
    <property type="molecule type" value="Genomic_DNA"/>
</dbReference>
<dbReference type="Proteomes" id="UP001172386">
    <property type="component" value="Unassembled WGS sequence"/>
</dbReference>
<name>A0ACC3AKF8_9EURO</name>
<keyword evidence="2" id="KW-1185">Reference proteome</keyword>
<proteinExistence type="predicted"/>